<dbReference type="EMBL" id="CP017962">
    <property type="protein sequence ID" value="APC47731.1"/>
    <property type="molecule type" value="Genomic_DNA"/>
</dbReference>
<accession>A0AAC9IXE6</accession>
<dbReference type="AlphaFoldDB" id="A0AAC9IXE6"/>
<feature type="chain" id="PRO_5042089534" evidence="1">
    <location>
        <begin position="19"/>
        <end position="203"/>
    </location>
</feature>
<gene>
    <name evidence="2" type="ORF">BME96_05910</name>
</gene>
<dbReference type="Proteomes" id="UP000182945">
    <property type="component" value="Chromosome"/>
</dbReference>
<evidence type="ECO:0000313" key="3">
    <source>
        <dbReference type="Proteomes" id="UP000182945"/>
    </source>
</evidence>
<name>A0AAC9IXE6_VIRHA</name>
<dbReference type="GeneID" id="71513918"/>
<protein>
    <submittedName>
        <fullName evidence="2">Uncharacterized protein</fullName>
    </submittedName>
</protein>
<keyword evidence="1" id="KW-0732">Signal</keyword>
<dbReference type="KEGG" id="vhl:BME96_05910"/>
<sequence>MKRLVGILVLILLIGTLAGCNDEASETEENRIVVSDLNSREEAILSTTAEASSVFNFTNTSFEEVAVWIEKYQSGELVEDEIGSIKTLAADKGSIILAAGKVLDDEKSQAYHIGIGDESGTSSSSFTIEKPKKSKNAAVMYGELSQEQALNQQELVLATIAYSNENEQGISSIPVDFYENPKAHLDVLKKYSTVYVIKAKFSG</sequence>
<organism evidence="2 3">
    <name type="scientific">Virgibacillus halodenitrificans</name>
    <name type="common">Bacillus halodenitrificans</name>
    <dbReference type="NCBI Taxonomy" id="1482"/>
    <lineage>
        <taxon>Bacteria</taxon>
        <taxon>Bacillati</taxon>
        <taxon>Bacillota</taxon>
        <taxon>Bacilli</taxon>
        <taxon>Bacillales</taxon>
        <taxon>Bacillaceae</taxon>
        <taxon>Virgibacillus</taxon>
    </lineage>
</organism>
<evidence type="ECO:0000256" key="1">
    <source>
        <dbReference type="SAM" id="SignalP"/>
    </source>
</evidence>
<dbReference type="RefSeq" id="WP_019377242.1">
    <property type="nucleotide sequence ID" value="NZ_CP017962.1"/>
</dbReference>
<proteinExistence type="predicted"/>
<dbReference type="PROSITE" id="PS51257">
    <property type="entry name" value="PROKAR_LIPOPROTEIN"/>
    <property type="match status" value="1"/>
</dbReference>
<feature type="signal peptide" evidence="1">
    <location>
        <begin position="1"/>
        <end position="18"/>
    </location>
</feature>
<reference evidence="2 3" key="1">
    <citation type="submission" date="2016-11" db="EMBL/GenBank/DDBJ databases">
        <title>Complete genome sequencing of Virgibacillus halodenitrificans PDB-F2.</title>
        <authorList>
            <person name="Sun Z."/>
            <person name="Zhou Y."/>
            <person name="Li H."/>
        </authorList>
    </citation>
    <scope>NUCLEOTIDE SEQUENCE [LARGE SCALE GENOMIC DNA]</scope>
    <source>
        <strain evidence="2 3">PDB-F2</strain>
    </source>
</reference>
<evidence type="ECO:0000313" key="2">
    <source>
        <dbReference type="EMBL" id="APC47731.1"/>
    </source>
</evidence>